<dbReference type="Proteomes" id="UP000828390">
    <property type="component" value="Unassembled WGS sequence"/>
</dbReference>
<dbReference type="AlphaFoldDB" id="A0A9D4ETX6"/>
<dbReference type="EMBL" id="JAIWYP010000008">
    <property type="protein sequence ID" value="KAH3785686.1"/>
    <property type="molecule type" value="Genomic_DNA"/>
</dbReference>
<comment type="caution">
    <text evidence="1">The sequence shown here is derived from an EMBL/GenBank/DDBJ whole genome shotgun (WGS) entry which is preliminary data.</text>
</comment>
<reference evidence="1" key="1">
    <citation type="journal article" date="2019" name="bioRxiv">
        <title>The Genome of the Zebra Mussel, Dreissena polymorpha: A Resource for Invasive Species Research.</title>
        <authorList>
            <person name="McCartney M.A."/>
            <person name="Auch B."/>
            <person name="Kono T."/>
            <person name="Mallez S."/>
            <person name="Zhang Y."/>
            <person name="Obille A."/>
            <person name="Becker A."/>
            <person name="Abrahante J.E."/>
            <person name="Garbe J."/>
            <person name="Badalamenti J.P."/>
            <person name="Herman A."/>
            <person name="Mangelson H."/>
            <person name="Liachko I."/>
            <person name="Sullivan S."/>
            <person name="Sone E.D."/>
            <person name="Koren S."/>
            <person name="Silverstein K.A.T."/>
            <person name="Beckman K.B."/>
            <person name="Gohl D.M."/>
        </authorList>
    </citation>
    <scope>NUCLEOTIDE SEQUENCE</scope>
    <source>
        <strain evidence="1">Duluth1</strain>
        <tissue evidence="1">Whole animal</tissue>
    </source>
</reference>
<keyword evidence="2" id="KW-1185">Reference proteome</keyword>
<evidence type="ECO:0000313" key="1">
    <source>
        <dbReference type="EMBL" id="KAH3785686.1"/>
    </source>
</evidence>
<protein>
    <submittedName>
        <fullName evidence="1">Uncharacterized protein</fullName>
    </submittedName>
</protein>
<gene>
    <name evidence="1" type="ORF">DPMN_163780</name>
</gene>
<sequence>MNGKDLLQQHSRNEMLGREITIRRMREENGNIPLEILQQTEIDLIRIITKEEGLTKYAMTNELHKVGIRTLPCFEGKHSEEWKFDVVCLMRTGSYPDYTLSHVIRKYVKGNKRSFF</sequence>
<proteinExistence type="predicted"/>
<name>A0A9D4ETX6_DREPO</name>
<evidence type="ECO:0000313" key="2">
    <source>
        <dbReference type="Proteomes" id="UP000828390"/>
    </source>
</evidence>
<reference evidence="1" key="2">
    <citation type="submission" date="2020-11" db="EMBL/GenBank/DDBJ databases">
        <authorList>
            <person name="McCartney M.A."/>
            <person name="Auch B."/>
            <person name="Kono T."/>
            <person name="Mallez S."/>
            <person name="Becker A."/>
            <person name="Gohl D.M."/>
            <person name="Silverstein K.A.T."/>
            <person name="Koren S."/>
            <person name="Bechman K.B."/>
            <person name="Herman A."/>
            <person name="Abrahante J.E."/>
            <person name="Garbe J."/>
        </authorList>
    </citation>
    <scope>NUCLEOTIDE SEQUENCE</scope>
    <source>
        <strain evidence="1">Duluth1</strain>
        <tissue evidence="1">Whole animal</tissue>
    </source>
</reference>
<organism evidence="1 2">
    <name type="scientific">Dreissena polymorpha</name>
    <name type="common">Zebra mussel</name>
    <name type="synonym">Mytilus polymorpha</name>
    <dbReference type="NCBI Taxonomy" id="45954"/>
    <lineage>
        <taxon>Eukaryota</taxon>
        <taxon>Metazoa</taxon>
        <taxon>Spiralia</taxon>
        <taxon>Lophotrochozoa</taxon>
        <taxon>Mollusca</taxon>
        <taxon>Bivalvia</taxon>
        <taxon>Autobranchia</taxon>
        <taxon>Heteroconchia</taxon>
        <taxon>Euheterodonta</taxon>
        <taxon>Imparidentia</taxon>
        <taxon>Neoheterodontei</taxon>
        <taxon>Myida</taxon>
        <taxon>Dreissenoidea</taxon>
        <taxon>Dreissenidae</taxon>
        <taxon>Dreissena</taxon>
    </lineage>
</organism>
<accession>A0A9D4ETX6</accession>